<dbReference type="SUPFAM" id="SSF52743">
    <property type="entry name" value="Subtilisin-like"/>
    <property type="match status" value="1"/>
</dbReference>
<evidence type="ECO:0000313" key="9">
    <source>
        <dbReference type="EMBL" id="RDC62591.1"/>
    </source>
</evidence>
<dbReference type="InterPro" id="IPR023827">
    <property type="entry name" value="Peptidase_S8_Asp-AS"/>
</dbReference>
<dbReference type="InterPro" id="IPR036852">
    <property type="entry name" value="Peptidase_S8/S53_dom_sf"/>
</dbReference>
<evidence type="ECO:0000313" key="10">
    <source>
        <dbReference type="Proteomes" id="UP000253919"/>
    </source>
</evidence>
<dbReference type="PIRSF" id="PIRSF037892">
    <property type="entry name" value="Subtilisin_rel_SRU_0565"/>
    <property type="match status" value="1"/>
</dbReference>
<dbReference type="OrthoDB" id="9798386at2"/>
<dbReference type="CDD" id="cd07483">
    <property type="entry name" value="Peptidases_S8_Subtilisin_Novo-like"/>
    <property type="match status" value="1"/>
</dbReference>
<keyword evidence="2 5" id="KW-0645">Protease</keyword>
<evidence type="ECO:0000256" key="2">
    <source>
        <dbReference type="ARBA" id="ARBA00022670"/>
    </source>
</evidence>
<dbReference type="InterPro" id="IPR000209">
    <property type="entry name" value="Peptidase_S8/S53_dom"/>
</dbReference>
<dbReference type="InterPro" id="IPR015500">
    <property type="entry name" value="Peptidase_S8_subtilisin-rel"/>
</dbReference>
<dbReference type="GO" id="GO:0006508">
    <property type="term" value="P:proteolysis"/>
    <property type="evidence" value="ECO:0007669"/>
    <property type="project" value="UniProtKB-KW"/>
</dbReference>
<gene>
    <name evidence="9" type="ORF">AHMF7616_01185</name>
</gene>
<dbReference type="InterPro" id="IPR017308">
    <property type="entry name" value="Pept_S8_subtilisin_bacteroid"/>
</dbReference>
<dbReference type="GO" id="GO:0004252">
    <property type="term" value="F:serine-type endopeptidase activity"/>
    <property type="evidence" value="ECO:0007669"/>
    <property type="project" value="UniProtKB-UniRule"/>
</dbReference>
<feature type="active site" description="Charge relay system" evidence="5">
    <location>
        <position position="87"/>
    </location>
</feature>
<organism evidence="9 10">
    <name type="scientific">Adhaeribacter pallidiroseus</name>
    <dbReference type="NCBI Taxonomy" id="2072847"/>
    <lineage>
        <taxon>Bacteria</taxon>
        <taxon>Pseudomonadati</taxon>
        <taxon>Bacteroidota</taxon>
        <taxon>Cytophagia</taxon>
        <taxon>Cytophagales</taxon>
        <taxon>Hymenobacteraceae</taxon>
        <taxon>Adhaeribacter</taxon>
    </lineage>
</organism>
<reference evidence="9 10" key="1">
    <citation type="submission" date="2018-04" db="EMBL/GenBank/DDBJ databases">
        <title>Adhaeribacter sp. HMF7616 genome sequencing and assembly.</title>
        <authorList>
            <person name="Kang H."/>
            <person name="Kang J."/>
            <person name="Cha I."/>
            <person name="Kim H."/>
            <person name="Joh K."/>
        </authorList>
    </citation>
    <scope>NUCLEOTIDE SEQUENCE [LARGE SCALE GENOMIC DNA]</scope>
    <source>
        <strain evidence="9 10">HMF7616</strain>
    </source>
</reference>
<accession>A0A369QCG9</accession>
<feature type="chain" id="PRO_5017076135" evidence="7">
    <location>
        <begin position="24"/>
        <end position="554"/>
    </location>
</feature>
<evidence type="ECO:0000256" key="1">
    <source>
        <dbReference type="ARBA" id="ARBA00011073"/>
    </source>
</evidence>
<dbReference type="PROSITE" id="PS00138">
    <property type="entry name" value="SUBTILASE_SER"/>
    <property type="match status" value="1"/>
</dbReference>
<dbReference type="PRINTS" id="PR00723">
    <property type="entry name" value="SUBTILISIN"/>
</dbReference>
<dbReference type="PROSITE" id="PS00137">
    <property type="entry name" value="SUBTILASE_HIS"/>
    <property type="match status" value="1"/>
</dbReference>
<feature type="active site" description="Charge relay system" evidence="5">
    <location>
        <position position="471"/>
    </location>
</feature>
<dbReference type="PROSITE" id="PS51892">
    <property type="entry name" value="SUBTILASE"/>
    <property type="match status" value="1"/>
</dbReference>
<evidence type="ECO:0000256" key="5">
    <source>
        <dbReference type="PROSITE-ProRule" id="PRU01240"/>
    </source>
</evidence>
<evidence type="ECO:0000256" key="6">
    <source>
        <dbReference type="RuleBase" id="RU003355"/>
    </source>
</evidence>
<dbReference type="InterPro" id="IPR050131">
    <property type="entry name" value="Peptidase_S8_subtilisin-like"/>
</dbReference>
<feature type="domain" description="Peptidase S8/S53" evidence="8">
    <location>
        <begin position="80"/>
        <end position="507"/>
    </location>
</feature>
<keyword evidence="10" id="KW-1185">Reference proteome</keyword>
<proteinExistence type="inferred from homology"/>
<dbReference type="PROSITE" id="PS00136">
    <property type="entry name" value="SUBTILASE_ASP"/>
    <property type="match status" value="1"/>
</dbReference>
<dbReference type="InterPro" id="IPR034080">
    <property type="entry name" value="Protease_P7-like_dom"/>
</dbReference>
<name>A0A369QCG9_9BACT</name>
<dbReference type="InterPro" id="IPR023828">
    <property type="entry name" value="Peptidase_S8_Ser-AS"/>
</dbReference>
<dbReference type="EC" id="3.4.21.-" evidence="9"/>
<dbReference type="PANTHER" id="PTHR43806">
    <property type="entry name" value="PEPTIDASE S8"/>
    <property type="match status" value="1"/>
</dbReference>
<dbReference type="InterPro" id="IPR022398">
    <property type="entry name" value="Peptidase_S8_His-AS"/>
</dbReference>
<dbReference type="Proteomes" id="UP000253919">
    <property type="component" value="Unassembled WGS sequence"/>
</dbReference>
<dbReference type="RefSeq" id="WP_115372011.1">
    <property type="nucleotide sequence ID" value="NZ_QASA01000001.1"/>
</dbReference>
<evidence type="ECO:0000256" key="4">
    <source>
        <dbReference type="ARBA" id="ARBA00022825"/>
    </source>
</evidence>
<keyword evidence="7" id="KW-0732">Signal</keyword>
<comment type="similarity">
    <text evidence="1 5 6">Belongs to the peptidase S8 family.</text>
</comment>
<feature type="active site" description="Charge relay system" evidence="5">
    <location>
        <position position="302"/>
    </location>
</feature>
<evidence type="ECO:0000259" key="8">
    <source>
        <dbReference type="Pfam" id="PF00082"/>
    </source>
</evidence>
<dbReference type="AlphaFoldDB" id="A0A369QCG9"/>
<feature type="signal peptide" evidence="7">
    <location>
        <begin position="1"/>
        <end position="23"/>
    </location>
</feature>
<protein>
    <submittedName>
        <fullName evidence="9">Halolysin</fullName>
        <ecNumber evidence="9">3.4.21.-</ecNumber>
    </submittedName>
</protein>
<keyword evidence="4 5" id="KW-0720">Serine protease</keyword>
<sequence length="554" mass="61180">MNFKKIALTGLLAAASATTWVQADTGHQELHKKYRRLFTVDSTTLKAPENWFNLDFANDKVPGISTEKAYGLLQNRTPRTVIVAIIDSGIDIKHEDLQGIIWVNAKEVAGNGVDDDKNGYVDDVNGWSFLGGKSGENVKDDTYELTRQYARLRQKFENPKSKKIKRKDRAEYAQYQKIKVDYEKEVAEAKAQAADFEKFYDTFKQAQGIIQKQLGKTEYTQPEVEAITSPDLRVMKSKALLQYAYENNLVEEIKKAAEHFDYVLKVGLNPDYDPRSIVGDDYSNVKDKFYGNGDVIGPDAEHGTHVAGIVGANRKNNLGVKGIADNVKIMPIRAVPNGDERDKDIANAIYYAVDNGAQVINMSFGKKYSSDKEAVDAAMKYAESKGVLLVHAAGNDGEDLDQTPNYPTRKLKNGQTIANWLEIGASSWENSEKFVASFSNYGKQSVDVFAPGVDIYSLKPNQEYNENSGTSMASPVTTGVAALLFSYFPDLTAAQVRDIILKSSVKYATLEVAKPGTTKKTEANLVPFGTLSITGGEVNAYQAVKMAEQLTAQK</sequence>
<evidence type="ECO:0000256" key="3">
    <source>
        <dbReference type="ARBA" id="ARBA00022801"/>
    </source>
</evidence>
<dbReference type="Gene3D" id="3.40.50.200">
    <property type="entry name" value="Peptidase S8/S53 domain"/>
    <property type="match status" value="2"/>
</dbReference>
<dbReference type="PANTHER" id="PTHR43806:SF11">
    <property type="entry name" value="CEREVISIN-RELATED"/>
    <property type="match status" value="1"/>
</dbReference>
<dbReference type="Pfam" id="PF00082">
    <property type="entry name" value="Peptidase_S8"/>
    <property type="match status" value="1"/>
</dbReference>
<dbReference type="EMBL" id="QASA01000001">
    <property type="protein sequence ID" value="RDC62591.1"/>
    <property type="molecule type" value="Genomic_DNA"/>
</dbReference>
<keyword evidence="3 5" id="KW-0378">Hydrolase</keyword>
<evidence type="ECO:0000256" key="7">
    <source>
        <dbReference type="SAM" id="SignalP"/>
    </source>
</evidence>
<comment type="caution">
    <text evidence="9">The sequence shown here is derived from an EMBL/GenBank/DDBJ whole genome shotgun (WGS) entry which is preliminary data.</text>
</comment>